<keyword evidence="2" id="KW-0732">Signal</keyword>
<feature type="region of interest" description="Disordered" evidence="1">
    <location>
        <begin position="30"/>
        <end position="57"/>
    </location>
</feature>
<comment type="caution">
    <text evidence="3">The sequence shown here is derived from an EMBL/GenBank/DDBJ whole genome shotgun (WGS) entry which is preliminary data.</text>
</comment>
<name>A0ABX0NCN7_9BURK</name>
<dbReference type="EMBL" id="WHJG01000040">
    <property type="protein sequence ID" value="NHZ82887.1"/>
    <property type="molecule type" value="Genomic_DNA"/>
</dbReference>
<proteinExistence type="predicted"/>
<evidence type="ECO:0000313" key="4">
    <source>
        <dbReference type="Proteomes" id="UP000621455"/>
    </source>
</evidence>
<dbReference type="RefSeq" id="WP_167091643.1">
    <property type="nucleotide sequence ID" value="NZ_WHJG01000040.1"/>
</dbReference>
<keyword evidence="4" id="KW-1185">Reference proteome</keyword>
<evidence type="ECO:0000256" key="1">
    <source>
        <dbReference type="SAM" id="MobiDB-lite"/>
    </source>
</evidence>
<dbReference type="InterPro" id="IPR013783">
    <property type="entry name" value="Ig-like_fold"/>
</dbReference>
<evidence type="ECO:0008006" key="5">
    <source>
        <dbReference type="Google" id="ProtNLM"/>
    </source>
</evidence>
<evidence type="ECO:0000256" key="2">
    <source>
        <dbReference type="SAM" id="SignalP"/>
    </source>
</evidence>
<accession>A0ABX0NCN7</accession>
<dbReference type="Gene3D" id="2.60.40.10">
    <property type="entry name" value="Immunoglobulins"/>
    <property type="match status" value="1"/>
</dbReference>
<feature type="signal peptide" evidence="2">
    <location>
        <begin position="1"/>
        <end position="22"/>
    </location>
</feature>
<reference evidence="3 4" key="1">
    <citation type="submission" date="2019-10" db="EMBL/GenBank/DDBJ databases">
        <title>Taxonomy of Antarctic Massilia spp.: description of Massilia rubra sp. nov., Massilia aquatica sp. nov., Massilia mucilaginosa sp. nov., Massilia frigida sp. nov. isolated from streams, lakes and regoliths.</title>
        <authorList>
            <person name="Holochova P."/>
            <person name="Sedlacek I."/>
            <person name="Kralova S."/>
            <person name="Maslanova I."/>
            <person name="Busse H.-J."/>
            <person name="Stankova E."/>
            <person name="Vrbovska V."/>
            <person name="Kovarovic V."/>
            <person name="Bartak M."/>
            <person name="Svec P."/>
            <person name="Pantucek R."/>
        </authorList>
    </citation>
    <scope>NUCLEOTIDE SEQUENCE [LARGE SCALE GENOMIC DNA]</scope>
    <source>
        <strain evidence="3 4">CCM 8695</strain>
    </source>
</reference>
<protein>
    <recommendedName>
        <fullName evidence="5">Lipoprotein</fullName>
    </recommendedName>
</protein>
<sequence length="671" mass="72679">MNIQQYAVRLPVALAIATLVTACGGGGGDTTRVPGRVDIPSTPTPTPTPTPNDTKPDGCKAYIVADKTVAADKAAGASVLSCGAPLADVSWSQVSGPAVTLQAARTPTITFEAHQKGLVVLRADVTLADGSRQSLTTDVTVGEAPVGSFITLRADHAVRPGTETSVRAWPNLVGGDKIVDIVWTQVSGPTVKMDTVDPQLLMFKAPAVTSDVALRFRATMTLNSGVKDSDDVLISLDPQATPGQDALFDITARVHPYRQAGAYASVLARCTYDVGVRYSGSSNTLCSSQVLPPLQTEAGIGAVPSVAQVMGRVLVSHDFLGANFEQFLLTQDANSDFRRLLASVSAIVIGSHVRPSFYSAGTGAIYLDANNLWLTAEQRDVVTEVPDYRAAFDDNLNFIPLGRSVKNNAYARRSYPSTTRVTRTTDELLFDLGRLMYHELAHANDFLPSVDRAMNPQRSIWENISDRVGNRTLPSDALAVQFPLQSSEMLGMGQVLYQGKNATSVQKGYTAADIGRFFGSDRASDDYAYSIFEDDSSREDLAMLFEEFMMSYRHDVRYDVAYANQTTGSELIVGWGERGRIAEPAIKPRIKLVLQRIAPWIDASAVDRLPAPLMMRAGESWDANLVLNPPGGLSRQSALRIESPEQRAARLRSDIKQRERHGKMTPDARQP</sequence>
<evidence type="ECO:0000313" key="3">
    <source>
        <dbReference type="EMBL" id="NHZ82887.1"/>
    </source>
</evidence>
<organism evidence="3 4">
    <name type="scientific">Massilia frigida</name>
    <dbReference type="NCBI Taxonomy" id="2609281"/>
    <lineage>
        <taxon>Bacteria</taxon>
        <taxon>Pseudomonadati</taxon>
        <taxon>Pseudomonadota</taxon>
        <taxon>Betaproteobacteria</taxon>
        <taxon>Burkholderiales</taxon>
        <taxon>Oxalobacteraceae</taxon>
        <taxon>Telluria group</taxon>
        <taxon>Massilia</taxon>
    </lineage>
</organism>
<feature type="region of interest" description="Disordered" evidence="1">
    <location>
        <begin position="641"/>
        <end position="671"/>
    </location>
</feature>
<feature type="chain" id="PRO_5047189770" description="Lipoprotein" evidence="2">
    <location>
        <begin position="23"/>
        <end position="671"/>
    </location>
</feature>
<feature type="compositionally biased region" description="Basic and acidic residues" evidence="1">
    <location>
        <begin position="642"/>
        <end position="671"/>
    </location>
</feature>
<dbReference type="Proteomes" id="UP000621455">
    <property type="component" value="Unassembled WGS sequence"/>
</dbReference>
<gene>
    <name evidence="3" type="ORF">F2P44_26960</name>
</gene>